<dbReference type="PROSITE" id="PS51384">
    <property type="entry name" value="FAD_FR"/>
    <property type="match status" value="1"/>
</dbReference>
<dbReference type="Gene3D" id="3.40.50.80">
    <property type="entry name" value="Nucleotide-binding domain of ferredoxin-NADP reductase (FNR) module"/>
    <property type="match status" value="1"/>
</dbReference>
<dbReference type="GO" id="GO:0016491">
    <property type="term" value="F:oxidoreductase activity"/>
    <property type="evidence" value="ECO:0007669"/>
    <property type="project" value="InterPro"/>
</dbReference>
<accession>A0A142JSE2</accession>
<evidence type="ECO:0000256" key="3">
    <source>
        <dbReference type="ARBA" id="ARBA00034078"/>
    </source>
</evidence>
<dbReference type="CDD" id="cd00207">
    <property type="entry name" value="fer2"/>
    <property type="match status" value="1"/>
</dbReference>
<dbReference type="STRING" id="1796606.A2G96_24640"/>
<dbReference type="CDD" id="cd06189">
    <property type="entry name" value="flavin_oxioreductase"/>
    <property type="match status" value="1"/>
</dbReference>
<dbReference type="InterPro" id="IPR008333">
    <property type="entry name" value="Cbr1-like_FAD-bd_dom"/>
</dbReference>
<evidence type="ECO:0000313" key="6">
    <source>
        <dbReference type="EMBL" id="AMR81004.1"/>
    </source>
</evidence>
<gene>
    <name evidence="6" type="ORF">A2G96_24640</name>
</gene>
<comment type="cofactor">
    <cofactor evidence="3">
        <name>[2Fe-2S] cluster</name>
        <dbReference type="ChEBI" id="CHEBI:190135"/>
    </cofactor>
</comment>
<dbReference type="Pfam" id="PF00175">
    <property type="entry name" value="NAD_binding_1"/>
    <property type="match status" value="1"/>
</dbReference>
<keyword evidence="2" id="KW-0001">2Fe-2S</keyword>
<dbReference type="RefSeq" id="WP_062802822.1">
    <property type="nucleotide sequence ID" value="NZ_CP014845.1"/>
</dbReference>
<dbReference type="InterPro" id="IPR006058">
    <property type="entry name" value="2Fe2S_fd_BS"/>
</dbReference>
<evidence type="ECO:0000259" key="5">
    <source>
        <dbReference type="PROSITE" id="PS51384"/>
    </source>
</evidence>
<dbReference type="InterPro" id="IPR017938">
    <property type="entry name" value="Riboflavin_synthase-like_b-brl"/>
</dbReference>
<dbReference type="InterPro" id="IPR001433">
    <property type="entry name" value="OxRdtase_FAD/NAD-bd"/>
</dbReference>
<dbReference type="InterPro" id="IPR036010">
    <property type="entry name" value="2Fe-2S_ferredoxin-like_sf"/>
</dbReference>
<feature type="domain" description="2Fe-2S ferredoxin-type" evidence="4">
    <location>
        <begin position="3"/>
        <end position="92"/>
    </location>
</feature>
<protein>
    <submittedName>
        <fullName evidence="6">CDP-6-deoxy-delta-3,4-glucoseen reductase</fullName>
    </submittedName>
</protein>
<name>A0A142JSE2_9BURK</name>
<dbReference type="InterPro" id="IPR039261">
    <property type="entry name" value="FNR_nucleotide-bd"/>
</dbReference>
<dbReference type="InterPro" id="IPR001041">
    <property type="entry name" value="2Fe-2S_ferredoxin-type"/>
</dbReference>
<evidence type="ECO:0000259" key="4">
    <source>
        <dbReference type="PROSITE" id="PS51085"/>
    </source>
</evidence>
<evidence type="ECO:0000313" key="7">
    <source>
        <dbReference type="Proteomes" id="UP000075238"/>
    </source>
</evidence>
<dbReference type="AlphaFoldDB" id="A0A142JSE2"/>
<dbReference type="GO" id="GO:0051537">
    <property type="term" value="F:2 iron, 2 sulfur cluster binding"/>
    <property type="evidence" value="ECO:0007669"/>
    <property type="project" value="UniProtKB-KW"/>
</dbReference>
<dbReference type="InterPro" id="IPR012675">
    <property type="entry name" value="Beta-grasp_dom_sf"/>
</dbReference>
<proteinExistence type="predicted"/>
<evidence type="ECO:0000256" key="2">
    <source>
        <dbReference type="ARBA" id="ARBA00022714"/>
    </source>
</evidence>
<dbReference type="Proteomes" id="UP000075238">
    <property type="component" value="Chromosome 2"/>
</dbReference>
<dbReference type="SUPFAM" id="SSF63380">
    <property type="entry name" value="Riboflavin synthase domain-like"/>
    <property type="match status" value="1"/>
</dbReference>
<evidence type="ECO:0000256" key="1">
    <source>
        <dbReference type="ARBA" id="ARBA00001974"/>
    </source>
</evidence>
<keyword evidence="2" id="KW-0479">Metal-binding</keyword>
<dbReference type="InterPro" id="IPR017927">
    <property type="entry name" value="FAD-bd_FR_type"/>
</dbReference>
<keyword evidence="2" id="KW-0411">Iron-sulfur</keyword>
<comment type="cofactor">
    <cofactor evidence="1">
        <name>FAD</name>
        <dbReference type="ChEBI" id="CHEBI:57692"/>
    </cofactor>
</comment>
<keyword evidence="2" id="KW-0408">Iron</keyword>
<dbReference type="SUPFAM" id="SSF54292">
    <property type="entry name" value="2Fe-2S ferredoxin-like"/>
    <property type="match status" value="1"/>
</dbReference>
<keyword evidence="7" id="KW-1185">Reference proteome</keyword>
<dbReference type="PANTHER" id="PTHR47354:SF5">
    <property type="entry name" value="PROTEIN RFBI"/>
    <property type="match status" value="1"/>
</dbReference>
<dbReference type="PROSITE" id="PS51085">
    <property type="entry name" value="2FE2S_FER_2"/>
    <property type="match status" value="1"/>
</dbReference>
<dbReference type="Gene3D" id="3.10.20.30">
    <property type="match status" value="1"/>
</dbReference>
<dbReference type="EMBL" id="CP014845">
    <property type="protein sequence ID" value="AMR81004.1"/>
    <property type="molecule type" value="Genomic_DNA"/>
</dbReference>
<sequence length="336" mass="36894">MSYRIQVAETEQVFLVERGETLLQAAQRAGVALRHDCQLGGCGTCRIRLLDGQVRYDEEPFGLAPDEAAAGYALACQAQPQADLVISTARDDEACAEPARHRAVVRGLRPLSADVMHVELEVPDAGALDYRPGQYLKLLSADGLARSFSMASVPRDGHIDLHVRRIPGGAFTDGILPRMRAGDAIEVELPLGSFFYRAQDYRPLLMVATGTGLAPIKAMLESLMDDPDCPPVSLYWGMRQAQDLYLHREIAAWGERLYEFRYAPVLSRAGADWQGRRGYVHDAALADLGDLGDLSEYAIYLCGSPDMIRDARAAFIAHGASPDHLYADSFTFQHPC</sequence>
<dbReference type="PROSITE" id="PS00197">
    <property type="entry name" value="2FE2S_FER_1"/>
    <property type="match status" value="1"/>
</dbReference>
<dbReference type="OrthoDB" id="9806195at2"/>
<organism evidence="6 7">
    <name type="scientific">Cupriavidus nantongensis</name>
    <dbReference type="NCBI Taxonomy" id="1796606"/>
    <lineage>
        <taxon>Bacteria</taxon>
        <taxon>Pseudomonadati</taxon>
        <taxon>Pseudomonadota</taxon>
        <taxon>Betaproteobacteria</taxon>
        <taxon>Burkholderiales</taxon>
        <taxon>Burkholderiaceae</taxon>
        <taxon>Cupriavidus</taxon>
    </lineage>
</organism>
<dbReference type="InterPro" id="IPR050415">
    <property type="entry name" value="MRET"/>
</dbReference>
<dbReference type="PANTHER" id="PTHR47354">
    <property type="entry name" value="NADH OXIDOREDUCTASE HCR"/>
    <property type="match status" value="1"/>
</dbReference>
<dbReference type="SUPFAM" id="SSF52343">
    <property type="entry name" value="Ferredoxin reductase-like, C-terminal NADP-linked domain"/>
    <property type="match status" value="1"/>
</dbReference>
<dbReference type="KEGG" id="cnan:A2G96_24640"/>
<dbReference type="Gene3D" id="2.40.30.10">
    <property type="entry name" value="Translation factors"/>
    <property type="match status" value="1"/>
</dbReference>
<dbReference type="PRINTS" id="PR00410">
    <property type="entry name" value="PHEHYDRXLASE"/>
</dbReference>
<dbReference type="Pfam" id="PF00970">
    <property type="entry name" value="FAD_binding_6"/>
    <property type="match status" value="1"/>
</dbReference>
<feature type="domain" description="FAD-binding FR-type" evidence="5">
    <location>
        <begin position="98"/>
        <end position="197"/>
    </location>
</feature>
<dbReference type="InterPro" id="IPR001709">
    <property type="entry name" value="Flavoprot_Pyr_Nucl_cyt_Rdtase"/>
</dbReference>
<reference evidence="6 7" key="1">
    <citation type="submission" date="2016-03" db="EMBL/GenBank/DDBJ databases">
        <title>Complete genome sequence of a novel chlorpyrifos degrading bacterium, Cupriavidus nantongensis sp. X1.</title>
        <authorList>
            <person name="Fang L."/>
        </authorList>
    </citation>
    <scope>NUCLEOTIDE SEQUENCE [LARGE SCALE GENOMIC DNA]</scope>
    <source>
        <strain evidence="6 7">X1</strain>
    </source>
</reference>
<dbReference type="PRINTS" id="PR00371">
    <property type="entry name" value="FPNCR"/>
</dbReference>
<dbReference type="Pfam" id="PF00111">
    <property type="entry name" value="Fer2"/>
    <property type="match status" value="1"/>
</dbReference>